<dbReference type="InterPro" id="IPR013763">
    <property type="entry name" value="Cyclin-like_dom"/>
</dbReference>
<evidence type="ECO:0000256" key="4">
    <source>
        <dbReference type="RuleBase" id="RU000383"/>
    </source>
</evidence>
<dbReference type="InterPro" id="IPR048258">
    <property type="entry name" value="Cyclins_cyclin-box"/>
</dbReference>
<keyword evidence="1" id="KW-0132">Cell division</keyword>
<dbReference type="InterPro" id="IPR004367">
    <property type="entry name" value="Cyclin_C-dom"/>
</dbReference>
<feature type="region of interest" description="Disordered" evidence="5">
    <location>
        <begin position="276"/>
        <end position="315"/>
    </location>
</feature>
<dbReference type="PROSITE" id="PS00292">
    <property type="entry name" value="CYCLINS"/>
    <property type="match status" value="1"/>
</dbReference>
<keyword evidence="9" id="KW-1185">Reference proteome</keyword>
<feature type="domain" description="Cyclin-like" evidence="6">
    <location>
        <begin position="179"/>
        <end position="268"/>
    </location>
</feature>
<dbReference type="SUPFAM" id="SSF47954">
    <property type="entry name" value="Cyclin-like"/>
    <property type="match status" value="2"/>
</dbReference>
<keyword evidence="3" id="KW-0131">Cell cycle</keyword>
<evidence type="ECO:0000313" key="8">
    <source>
        <dbReference type="EMBL" id="KAK8474862.1"/>
    </source>
</evidence>
<dbReference type="Pfam" id="PF02984">
    <property type="entry name" value="Cyclin_C"/>
    <property type="match status" value="1"/>
</dbReference>
<dbReference type="InterPro" id="IPR036915">
    <property type="entry name" value="Cyclin-like_sf"/>
</dbReference>
<gene>
    <name evidence="8" type="ORF">V6N12_016892</name>
</gene>
<dbReference type="Pfam" id="PF00134">
    <property type="entry name" value="Cyclin_N"/>
    <property type="match status" value="1"/>
</dbReference>
<proteinExistence type="inferred from homology"/>
<sequence length="315" mass="35842">MGEFGSYFSCSSLLCHEVEEEACCFETEAEDDDESLYLNDKDDEYIESLIQRETSTTSSSDYPIMVRDNWLQCARLNAIEWIFNTGALFGFQIHTAYLSVIYLDRFLSKKSIDDGKLWAIRLLSVACLSIAAKMEECRVPVLSEFPTQDYQFENKTIQRMELLVLSTLEWKVSCVTPFAYLSYFIHKFDGESRPKGLVSKALQHILVLVREISTVEHRPSVIAAAAVLAASCDERLTRKTMELKMDFISYWGSLETEHVLSCYNMMQEIEMRKPKTPKSVISSNYSSPYHATENSSAGSIGGGTKRKLTFKDSDQ</sequence>
<feature type="domain" description="Cyclin C-terminal" evidence="7">
    <location>
        <begin position="175"/>
        <end position="298"/>
    </location>
</feature>
<protein>
    <recommendedName>
        <fullName evidence="10">B-like cyclin</fullName>
    </recommendedName>
</protein>
<evidence type="ECO:0000256" key="1">
    <source>
        <dbReference type="ARBA" id="ARBA00022618"/>
    </source>
</evidence>
<comment type="caution">
    <text evidence="8">The sequence shown here is derived from an EMBL/GenBank/DDBJ whole genome shotgun (WGS) entry which is preliminary data.</text>
</comment>
<dbReference type="InterPro" id="IPR006671">
    <property type="entry name" value="Cyclin_N"/>
</dbReference>
<dbReference type="SMART" id="SM00385">
    <property type="entry name" value="CYCLIN"/>
    <property type="match status" value="2"/>
</dbReference>
<dbReference type="PANTHER" id="PTHR10177">
    <property type="entry name" value="CYCLINS"/>
    <property type="match status" value="1"/>
</dbReference>
<organism evidence="8 9">
    <name type="scientific">Hibiscus sabdariffa</name>
    <name type="common">roselle</name>
    <dbReference type="NCBI Taxonomy" id="183260"/>
    <lineage>
        <taxon>Eukaryota</taxon>
        <taxon>Viridiplantae</taxon>
        <taxon>Streptophyta</taxon>
        <taxon>Embryophyta</taxon>
        <taxon>Tracheophyta</taxon>
        <taxon>Spermatophyta</taxon>
        <taxon>Magnoliopsida</taxon>
        <taxon>eudicotyledons</taxon>
        <taxon>Gunneridae</taxon>
        <taxon>Pentapetalae</taxon>
        <taxon>rosids</taxon>
        <taxon>malvids</taxon>
        <taxon>Malvales</taxon>
        <taxon>Malvaceae</taxon>
        <taxon>Malvoideae</taxon>
        <taxon>Hibiscus</taxon>
    </lineage>
</organism>
<evidence type="ECO:0000259" key="7">
    <source>
        <dbReference type="SMART" id="SM01332"/>
    </source>
</evidence>
<accession>A0ABR1Z6S7</accession>
<keyword evidence="2 4" id="KW-0195">Cyclin</keyword>
<evidence type="ECO:0000256" key="5">
    <source>
        <dbReference type="SAM" id="MobiDB-lite"/>
    </source>
</evidence>
<reference evidence="8 9" key="1">
    <citation type="journal article" date="2024" name="G3 (Bethesda)">
        <title>Genome assembly of Hibiscus sabdariffa L. provides insights into metabolisms of medicinal natural products.</title>
        <authorList>
            <person name="Kim T."/>
        </authorList>
    </citation>
    <scope>NUCLEOTIDE SEQUENCE [LARGE SCALE GENOMIC DNA]</scope>
    <source>
        <strain evidence="8">TK-2024</strain>
        <tissue evidence="8">Old leaves</tissue>
    </source>
</reference>
<evidence type="ECO:0000256" key="2">
    <source>
        <dbReference type="ARBA" id="ARBA00023127"/>
    </source>
</evidence>
<comment type="similarity">
    <text evidence="4">Belongs to the cyclin family.</text>
</comment>
<dbReference type="Proteomes" id="UP001472677">
    <property type="component" value="Unassembled WGS sequence"/>
</dbReference>
<evidence type="ECO:0000259" key="6">
    <source>
        <dbReference type="SMART" id="SM00385"/>
    </source>
</evidence>
<dbReference type="Gene3D" id="1.10.472.10">
    <property type="entry name" value="Cyclin-like"/>
    <property type="match status" value="2"/>
</dbReference>
<feature type="domain" description="Cyclin-like" evidence="6">
    <location>
        <begin position="80"/>
        <end position="166"/>
    </location>
</feature>
<name>A0ABR1Z6S7_9ROSI</name>
<dbReference type="CDD" id="cd20543">
    <property type="entry name" value="CYCLIN_AtCycD-like_rpt1"/>
    <property type="match status" value="1"/>
</dbReference>
<dbReference type="InterPro" id="IPR039361">
    <property type="entry name" value="Cyclin"/>
</dbReference>
<dbReference type="SMART" id="SM01332">
    <property type="entry name" value="Cyclin_C"/>
    <property type="match status" value="1"/>
</dbReference>
<evidence type="ECO:0008006" key="10">
    <source>
        <dbReference type="Google" id="ProtNLM"/>
    </source>
</evidence>
<dbReference type="CDD" id="cd20544">
    <property type="entry name" value="CYCLIN_AtCycD-like_rpt2"/>
    <property type="match status" value="1"/>
</dbReference>
<dbReference type="EMBL" id="JBBPBM010002762">
    <property type="protein sequence ID" value="KAK8474862.1"/>
    <property type="molecule type" value="Genomic_DNA"/>
</dbReference>
<evidence type="ECO:0000256" key="3">
    <source>
        <dbReference type="ARBA" id="ARBA00023306"/>
    </source>
</evidence>
<evidence type="ECO:0000313" key="9">
    <source>
        <dbReference type="Proteomes" id="UP001472677"/>
    </source>
</evidence>
<feature type="compositionally biased region" description="Polar residues" evidence="5">
    <location>
        <begin position="279"/>
        <end position="298"/>
    </location>
</feature>